<evidence type="ECO:0000256" key="9">
    <source>
        <dbReference type="HAMAP-Rule" id="MF_00812"/>
    </source>
</evidence>
<dbReference type="GO" id="GO:0008119">
    <property type="term" value="F:thiopurine S-methyltransferase activity"/>
    <property type="evidence" value="ECO:0007669"/>
    <property type="project" value="UniProtKB-UniRule"/>
</dbReference>
<dbReference type="FunFam" id="3.40.50.150:FF:000101">
    <property type="entry name" value="Thiopurine S-methyltransferase"/>
    <property type="match status" value="1"/>
</dbReference>
<comment type="similarity">
    <text evidence="3 9">Belongs to the class I-like SAM-binding methyltransferase superfamily. TPMT family.</text>
</comment>
<evidence type="ECO:0000313" key="11">
    <source>
        <dbReference type="Proteomes" id="UP000004310"/>
    </source>
</evidence>
<comment type="caution">
    <text evidence="10">The sequence shown here is derived from an EMBL/GenBank/DDBJ whole genome shotgun (WGS) entry which is preliminary data.</text>
</comment>
<keyword evidence="6 9" id="KW-0489">Methyltransferase</keyword>
<dbReference type="InterPro" id="IPR008854">
    <property type="entry name" value="TPMT"/>
</dbReference>
<evidence type="ECO:0000256" key="6">
    <source>
        <dbReference type="ARBA" id="ARBA00022603"/>
    </source>
</evidence>
<feature type="binding site" evidence="9">
    <location>
        <position position="45"/>
    </location>
    <ligand>
        <name>S-adenosyl-L-methionine</name>
        <dbReference type="ChEBI" id="CHEBI:59789"/>
    </ligand>
</feature>
<name>Q0G0K9_9HYPH</name>
<keyword evidence="8 9" id="KW-0949">S-adenosyl-L-methionine</keyword>
<comment type="catalytic activity">
    <reaction evidence="1 9">
        <text>S-adenosyl-L-methionine + a thiopurine = S-adenosyl-L-homocysteine + a thiopurine S-methylether.</text>
        <dbReference type="EC" id="2.1.1.67"/>
    </reaction>
</comment>
<dbReference type="SUPFAM" id="SSF53335">
    <property type="entry name" value="S-adenosyl-L-methionine-dependent methyltransferases"/>
    <property type="match status" value="1"/>
</dbReference>
<dbReference type="InterPro" id="IPR025835">
    <property type="entry name" value="Thiopurine_S-MeTrfase"/>
</dbReference>
<dbReference type="PANTHER" id="PTHR10259:SF11">
    <property type="entry name" value="THIOPURINE S-METHYLTRANSFERASE"/>
    <property type="match status" value="1"/>
</dbReference>
<evidence type="ECO:0000256" key="3">
    <source>
        <dbReference type="ARBA" id="ARBA00008145"/>
    </source>
</evidence>
<dbReference type="RefSeq" id="WP_007068888.1">
    <property type="nucleotide sequence ID" value="NZ_DS022272.1"/>
</dbReference>
<dbReference type="InterPro" id="IPR029063">
    <property type="entry name" value="SAM-dependent_MTases_sf"/>
</dbReference>
<evidence type="ECO:0000256" key="1">
    <source>
        <dbReference type="ARBA" id="ARBA00000903"/>
    </source>
</evidence>
<dbReference type="EC" id="2.1.1.67" evidence="4 9"/>
<comment type="subcellular location">
    <subcellularLocation>
        <location evidence="2 9">Cytoplasm</location>
    </subcellularLocation>
</comment>
<feature type="binding site" evidence="9">
    <location>
        <position position="10"/>
    </location>
    <ligand>
        <name>S-adenosyl-L-methionine</name>
        <dbReference type="ChEBI" id="CHEBI:59789"/>
    </ligand>
</feature>
<dbReference type="GO" id="GO:0032259">
    <property type="term" value="P:methylation"/>
    <property type="evidence" value="ECO:0007669"/>
    <property type="project" value="UniProtKB-KW"/>
</dbReference>
<dbReference type="InterPro" id="IPR022474">
    <property type="entry name" value="Thiopur_S-MeTfrase_Se/Te_detox"/>
</dbReference>
<dbReference type="NCBIfam" id="NF009732">
    <property type="entry name" value="PRK13255.1"/>
    <property type="match status" value="1"/>
</dbReference>
<dbReference type="Proteomes" id="UP000004310">
    <property type="component" value="Unassembled WGS sequence"/>
</dbReference>
<dbReference type="EMBL" id="AATP01000005">
    <property type="protein sequence ID" value="EAU40980.1"/>
    <property type="molecule type" value="Genomic_DNA"/>
</dbReference>
<dbReference type="Pfam" id="PF05724">
    <property type="entry name" value="TPMT"/>
    <property type="match status" value="1"/>
</dbReference>
<protein>
    <recommendedName>
        <fullName evidence="4 9">Thiopurine S-methyltransferase</fullName>
        <ecNumber evidence="4 9">2.1.1.67</ecNumber>
    </recommendedName>
    <alternativeName>
        <fullName evidence="9">Thiopurine methyltransferase</fullName>
    </alternativeName>
</protein>
<evidence type="ECO:0000256" key="7">
    <source>
        <dbReference type="ARBA" id="ARBA00022679"/>
    </source>
</evidence>
<dbReference type="AlphaFoldDB" id="Q0G0K9"/>
<keyword evidence="5 9" id="KW-0963">Cytoplasm</keyword>
<evidence type="ECO:0000313" key="10">
    <source>
        <dbReference type="EMBL" id="EAU40980.1"/>
    </source>
</evidence>
<evidence type="ECO:0000256" key="8">
    <source>
        <dbReference type="ARBA" id="ARBA00022691"/>
    </source>
</evidence>
<dbReference type="HAMAP" id="MF_00812">
    <property type="entry name" value="Thiopur_methtran"/>
    <property type="match status" value="1"/>
</dbReference>
<gene>
    <name evidence="9" type="primary">tpm</name>
    <name evidence="10" type="ORF">FP2506_18869</name>
</gene>
<keyword evidence="11" id="KW-1185">Reference proteome</keyword>
<evidence type="ECO:0000256" key="5">
    <source>
        <dbReference type="ARBA" id="ARBA00022490"/>
    </source>
</evidence>
<dbReference type="NCBIfam" id="TIGR03840">
    <property type="entry name" value="TMPT_Se_Te"/>
    <property type="match status" value="1"/>
</dbReference>
<dbReference type="HOGENOM" id="CLU_085515_1_0_5"/>
<dbReference type="GO" id="GO:0010038">
    <property type="term" value="P:response to metal ion"/>
    <property type="evidence" value="ECO:0007669"/>
    <property type="project" value="InterPro"/>
</dbReference>
<proteinExistence type="inferred from homology"/>
<dbReference type="PANTHER" id="PTHR10259">
    <property type="entry name" value="THIOPURINE S-METHYLTRANSFERASE"/>
    <property type="match status" value="1"/>
</dbReference>
<comment type="caution">
    <text evidence="9">Lacks conserved residue(s) required for the propagation of feature annotation.</text>
</comment>
<dbReference type="eggNOG" id="COG0500">
    <property type="taxonomic scope" value="Bacteria"/>
</dbReference>
<keyword evidence="7 9" id="KW-0808">Transferase</keyword>
<accession>Q0G0K9</accession>
<evidence type="ECO:0000256" key="2">
    <source>
        <dbReference type="ARBA" id="ARBA00004496"/>
    </source>
</evidence>
<reference evidence="10 11" key="1">
    <citation type="journal article" date="2010" name="J. Bacteriol.">
        <title>Genome sequence of Fulvimarina pelagi HTCC2506T, a Mn(II)-oxidizing alphaproteobacterium possessing an aerobic anoxygenic photosynthetic gene cluster and Xanthorhodopsin.</title>
        <authorList>
            <person name="Kang I."/>
            <person name="Oh H.M."/>
            <person name="Lim S.I."/>
            <person name="Ferriera S."/>
            <person name="Giovannoni S.J."/>
            <person name="Cho J.C."/>
        </authorList>
    </citation>
    <scope>NUCLEOTIDE SEQUENCE [LARGE SCALE GENOMIC DNA]</scope>
    <source>
        <strain evidence="10 11">HTCC2506</strain>
    </source>
</reference>
<dbReference type="STRING" id="217511.GCA_001463845_02050"/>
<organism evidence="10 11">
    <name type="scientific">Fulvimarina pelagi HTCC2506</name>
    <dbReference type="NCBI Taxonomy" id="314231"/>
    <lineage>
        <taxon>Bacteria</taxon>
        <taxon>Pseudomonadati</taxon>
        <taxon>Pseudomonadota</taxon>
        <taxon>Alphaproteobacteria</taxon>
        <taxon>Hyphomicrobiales</taxon>
        <taxon>Aurantimonadaceae</taxon>
        <taxon>Fulvimarina</taxon>
    </lineage>
</organism>
<feature type="binding site" evidence="9">
    <location>
        <position position="123"/>
    </location>
    <ligand>
        <name>S-adenosyl-L-methionine</name>
        <dbReference type="ChEBI" id="CHEBI:59789"/>
    </ligand>
</feature>
<sequence>MEAQFWHDRWDKGEIAFHEGKPNRLLLKHFDALELVEDARIFLPLCGKAIDIHWLLDKGFRVVGIDLSAIAIDQLFDDLGFEPSVTEDGDLTRYTAPNIDIFVGDVFALTPDQLGPVDAIYDRAALVALPAAMRARYAAHLAEITGATRQLLLSFDYDQTLFDGPPFSVDEAEIERVHGARYRLHLLEKGRIPGGLKRHDAVDETAWLLTAKG</sequence>
<dbReference type="Gene3D" id="3.40.50.150">
    <property type="entry name" value="Vaccinia Virus protein VP39"/>
    <property type="match status" value="1"/>
</dbReference>
<dbReference type="PIRSF" id="PIRSF023956">
    <property type="entry name" value="Thiopurine_S-methyltransferase"/>
    <property type="match status" value="1"/>
</dbReference>
<dbReference type="PROSITE" id="PS51585">
    <property type="entry name" value="SAM_MT_TPMT"/>
    <property type="match status" value="1"/>
</dbReference>
<evidence type="ECO:0000256" key="4">
    <source>
        <dbReference type="ARBA" id="ARBA00011905"/>
    </source>
</evidence>
<dbReference type="GO" id="GO:0005737">
    <property type="term" value="C:cytoplasm"/>
    <property type="evidence" value="ECO:0007669"/>
    <property type="project" value="UniProtKB-SubCell"/>
</dbReference>